<gene>
    <name evidence="6 7" type="primary">lpxM</name>
    <name evidence="7" type="synonym">msbB</name>
    <name evidence="7" type="ORF">ACGRQ9_01480</name>
</gene>
<keyword evidence="5 6" id="KW-0012">Acyltransferase</keyword>
<dbReference type="PANTHER" id="PTHR30606">
    <property type="entry name" value="LIPID A BIOSYNTHESIS LAUROYL ACYLTRANSFERASE"/>
    <property type="match status" value="1"/>
</dbReference>
<keyword evidence="4 6" id="KW-0472">Membrane</keyword>
<evidence type="ECO:0000256" key="3">
    <source>
        <dbReference type="ARBA" id="ARBA00022679"/>
    </source>
</evidence>
<dbReference type="HAMAP" id="MF_01944">
    <property type="entry name" value="Lipid_A_LpxM"/>
    <property type="match status" value="1"/>
</dbReference>
<dbReference type="EMBL" id="JBIHSN010000002">
    <property type="protein sequence ID" value="MFH0264215.1"/>
    <property type="molecule type" value="Genomic_DNA"/>
</dbReference>
<evidence type="ECO:0000256" key="2">
    <source>
        <dbReference type="ARBA" id="ARBA00022519"/>
    </source>
</evidence>
<reference evidence="7 8" key="1">
    <citation type="submission" date="2024-10" db="EMBL/GenBank/DDBJ databases">
        <authorList>
            <person name="Yibar A."/>
            <person name="Saticioglu I.B."/>
            <person name="Duman M."/>
            <person name="Ajmi N."/>
            <person name="Gurler F."/>
            <person name="Ay H."/>
            <person name="Onuk E."/>
            <person name="Guler S."/>
            <person name="Romalde J.L."/>
        </authorList>
    </citation>
    <scope>NUCLEOTIDE SEQUENCE [LARGE SCALE GENOMIC DNA]</scope>
    <source>
        <strain evidence="7 8">14-MA-B</strain>
    </source>
</reference>
<dbReference type="NCBIfam" id="NF006507">
    <property type="entry name" value="PRK08943.1"/>
    <property type="match status" value="1"/>
</dbReference>
<evidence type="ECO:0000256" key="1">
    <source>
        <dbReference type="ARBA" id="ARBA00022475"/>
    </source>
</evidence>
<keyword evidence="6" id="KW-1133">Transmembrane helix</keyword>
<dbReference type="NCBIfam" id="TIGR02208">
    <property type="entry name" value="lipid_A_msbB"/>
    <property type="match status" value="1"/>
</dbReference>
<comment type="pathway">
    <text evidence="6">Bacterial outer membrane biogenesis; lipopolysaccharide biosynthesis.</text>
</comment>
<evidence type="ECO:0000256" key="4">
    <source>
        <dbReference type="ARBA" id="ARBA00023136"/>
    </source>
</evidence>
<dbReference type="InterPro" id="IPR004960">
    <property type="entry name" value="LipA_acyltrans"/>
</dbReference>
<sequence length="332" mass="38190">MTQLRDDFDEKAYHPTFEWSFLAPKYWGTWLMIVVALPIALLPHSFRYSVSNKIAKILVKKKKGNIFNAWVNLNLCFPEKSEQELEALLHKTILTAGVFALGFARVSLRSRHWLSRKCDIKGMEHIEKALNSGQKVILLVPHTWAIDIPAILFASMGQPVSAMAKKQKNEVMDWLMHRQRVQYGGRVYERSGGVKPFIKSVRDGYLGYYLPDQDHGPEHSIFVEFFGNPKATLPGLGKLSKVSKAKIVPVFSIYDAENDRYIVDIHPAFEPYPNETEYQDARMMNAFIENAASKNPEQYMWILRLLNTQPDGMSAYRRFRTTNNTTDKVKTQ</sequence>
<comment type="catalytic activity">
    <reaction evidence="6">
        <text>an alpha-Kdo-(2-&gt;4)-alpha-Kdo-(2-&gt;6)-(acyl)-lipid IVA + a fatty acyl-[ACP] = an alpha-Kdo-(2-&gt;4)-alpha-Kdo-(2-&gt;6)-lipid A + holo-[ACP]</text>
        <dbReference type="Rhea" id="RHEA:69400"/>
        <dbReference type="Rhea" id="RHEA-COMP:9685"/>
        <dbReference type="Rhea" id="RHEA-COMP:14125"/>
        <dbReference type="ChEBI" id="CHEBI:64479"/>
        <dbReference type="ChEBI" id="CHEBI:138651"/>
        <dbReference type="ChEBI" id="CHEBI:176430"/>
        <dbReference type="ChEBI" id="CHEBI:176431"/>
        <dbReference type="EC" id="2.3.1.243"/>
    </reaction>
</comment>
<comment type="caution">
    <text evidence="7">The sequence shown here is derived from an EMBL/GenBank/DDBJ whole genome shotgun (WGS) entry which is preliminary data.</text>
</comment>
<dbReference type="PANTHER" id="PTHR30606:SF4">
    <property type="entry name" value="LIPID A BIOSYNTHESIS MYRISTOYLTRANSFERASE"/>
    <property type="match status" value="1"/>
</dbReference>
<evidence type="ECO:0000313" key="7">
    <source>
        <dbReference type="EMBL" id="MFH0264215.1"/>
    </source>
</evidence>
<evidence type="ECO:0000256" key="5">
    <source>
        <dbReference type="ARBA" id="ARBA00023315"/>
    </source>
</evidence>
<dbReference type="PIRSF" id="PIRSF026649">
    <property type="entry name" value="MsbB"/>
    <property type="match status" value="1"/>
</dbReference>
<proteinExistence type="inferred from homology"/>
<dbReference type="RefSeq" id="WP_394607134.1">
    <property type="nucleotide sequence ID" value="NZ_JBIHSN010000002.1"/>
</dbReference>
<feature type="transmembrane region" description="Helical" evidence="6">
    <location>
        <begin position="27"/>
        <end position="46"/>
    </location>
</feature>
<organism evidence="7 8">
    <name type="scientific">Vibrio rumoiensis</name>
    <dbReference type="NCBI Taxonomy" id="76258"/>
    <lineage>
        <taxon>Bacteria</taxon>
        <taxon>Pseudomonadati</taxon>
        <taxon>Pseudomonadota</taxon>
        <taxon>Gammaproteobacteria</taxon>
        <taxon>Vibrionales</taxon>
        <taxon>Vibrionaceae</taxon>
        <taxon>Vibrio</taxon>
    </lineage>
</organism>
<accession>A0ABW7IRE3</accession>
<keyword evidence="6" id="KW-0812">Transmembrane</keyword>
<keyword evidence="3 6" id="KW-0808">Transferase</keyword>
<keyword evidence="8" id="KW-1185">Reference proteome</keyword>
<dbReference type="InterPro" id="IPR011921">
    <property type="entry name" value="Lipid_A_MsbB"/>
</dbReference>
<name>A0ABW7IRE3_9VIBR</name>
<dbReference type="EC" id="2.3.1.243" evidence="6"/>
<protein>
    <recommendedName>
        <fullName evidence="6">Lipid A biosynthesis acyltransferase</fullName>
        <ecNumber evidence="6">2.3.1.243</ecNumber>
    </recommendedName>
    <alternativeName>
        <fullName evidence="6">Kdo(2)-lauroyl-lipid IV(A) acyltransferase</fullName>
    </alternativeName>
</protein>
<dbReference type="GO" id="GO:0016746">
    <property type="term" value="F:acyltransferase activity"/>
    <property type="evidence" value="ECO:0007669"/>
    <property type="project" value="UniProtKB-KW"/>
</dbReference>
<keyword evidence="6" id="KW-0448">Lipopolysaccharide biosynthesis</keyword>
<keyword evidence="2 6" id="KW-0997">Cell inner membrane</keyword>
<comment type="function">
    <text evidence="6">Catalyzes the transfer of an acyl chain from an acyl-[acyl-carrier-protein] (ACP) to a Kdo(2)-(acyl)-lipid IV(A) to form a Kdo(2)-lipid A.</text>
</comment>
<dbReference type="CDD" id="cd07984">
    <property type="entry name" value="LPLAT_LABLAT-like"/>
    <property type="match status" value="1"/>
</dbReference>
<keyword evidence="1 6" id="KW-1003">Cell membrane</keyword>
<dbReference type="Proteomes" id="UP001607151">
    <property type="component" value="Unassembled WGS sequence"/>
</dbReference>
<evidence type="ECO:0000256" key="6">
    <source>
        <dbReference type="HAMAP-Rule" id="MF_01944"/>
    </source>
</evidence>
<comment type="pathway">
    <text evidence="6">Glycolipid biosynthesis; KDO(2)-lipid A biosynthesis; KDO(2)-lipid A from CMP-3-deoxy-D-manno-octulosonate and lipid IV(A): step 4/4.</text>
</comment>
<comment type="similarity">
    <text evidence="6">Belongs to the LpxL/LpxM/LpxP family. LpxM subfamily.</text>
</comment>
<comment type="subcellular location">
    <subcellularLocation>
        <location evidence="6">Cell inner membrane</location>
        <topology evidence="6">Single-pass membrane protein</topology>
    </subcellularLocation>
</comment>
<feature type="short sequence motif" description="HXXXXD motif" evidence="6">
    <location>
        <begin position="142"/>
        <end position="147"/>
    </location>
</feature>
<evidence type="ECO:0000313" key="8">
    <source>
        <dbReference type="Proteomes" id="UP001607151"/>
    </source>
</evidence>
<dbReference type="Pfam" id="PF03279">
    <property type="entry name" value="Lip_A_acyltrans"/>
    <property type="match status" value="1"/>
</dbReference>